<evidence type="ECO:0000313" key="3">
    <source>
        <dbReference type="EMBL" id="TQV82583.1"/>
    </source>
</evidence>
<feature type="signal peptide" evidence="1">
    <location>
        <begin position="1"/>
        <end position="24"/>
    </location>
</feature>
<organism evidence="3 4">
    <name type="scientific">Exilibacterium tricleocarpae</name>
    <dbReference type="NCBI Taxonomy" id="2591008"/>
    <lineage>
        <taxon>Bacteria</taxon>
        <taxon>Pseudomonadati</taxon>
        <taxon>Pseudomonadota</taxon>
        <taxon>Gammaproteobacteria</taxon>
        <taxon>Cellvibrionales</taxon>
        <taxon>Cellvibrionaceae</taxon>
        <taxon>Exilibacterium</taxon>
    </lineage>
</organism>
<dbReference type="PROSITE" id="PS51819">
    <property type="entry name" value="VOC"/>
    <property type="match status" value="1"/>
</dbReference>
<reference evidence="3 4" key="1">
    <citation type="submission" date="2019-06" db="EMBL/GenBank/DDBJ databases">
        <title>Whole genome sequence for Cellvibrionaceae sp. R142.</title>
        <authorList>
            <person name="Wang G."/>
        </authorList>
    </citation>
    <scope>NUCLEOTIDE SEQUENCE [LARGE SCALE GENOMIC DNA]</scope>
    <source>
        <strain evidence="3 4">R142</strain>
    </source>
</reference>
<keyword evidence="1" id="KW-0732">Signal</keyword>
<accession>A0A545TZG6</accession>
<name>A0A545TZG6_9GAMM</name>
<feature type="chain" id="PRO_5022197141" evidence="1">
    <location>
        <begin position="25"/>
        <end position="170"/>
    </location>
</feature>
<dbReference type="Gene3D" id="3.10.180.10">
    <property type="entry name" value="2,3-Dihydroxybiphenyl 1,2-Dioxygenase, domain 1"/>
    <property type="match status" value="1"/>
</dbReference>
<dbReference type="InterPro" id="IPR004360">
    <property type="entry name" value="Glyas_Fos-R_dOase_dom"/>
</dbReference>
<comment type="caution">
    <text evidence="3">The sequence shown here is derived from an EMBL/GenBank/DDBJ whole genome shotgun (WGS) entry which is preliminary data.</text>
</comment>
<evidence type="ECO:0000256" key="1">
    <source>
        <dbReference type="SAM" id="SignalP"/>
    </source>
</evidence>
<dbReference type="InterPro" id="IPR037523">
    <property type="entry name" value="VOC_core"/>
</dbReference>
<dbReference type="SUPFAM" id="SSF54593">
    <property type="entry name" value="Glyoxalase/Bleomycin resistance protein/Dihydroxybiphenyl dioxygenase"/>
    <property type="match status" value="1"/>
</dbReference>
<dbReference type="Pfam" id="PF00903">
    <property type="entry name" value="Glyoxalase"/>
    <property type="match status" value="1"/>
</dbReference>
<dbReference type="Proteomes" id="UP000319732">
    <property type="component" value="Unassembled WGS sequence"/>
</dbReference>
<sequence>MTSALPKSLIFTAIFFAAAHTASADTHRASPDFTGRLSYPMYVNDVIISAGFYRDALGFEFLGYFDYEKNTYVKEWDKEKPPIYAGFSAGGQKFGLHLPVNEKQKQAVGKGRFYFEVKNLEKLRRHFEDSDHPISRYFKTGAVNFFYVIDPDGFEIAYGETADKSNIDPW</sequence>
<gene>
    <name evidence="3" type="ORF">FKG94_07575</name>
</gene>
<evidence type="ECO:0000259" key="2">
    <source>
        <dbReference type="PROSITE" id="PS51819"/>
    </source>
</evidence>
<keyword evidence="4" id="KW-1185">Reference proteome</keyword>
<dbReference type="CDD" id="cd06587">
    <property type="entry name" value="VOC"/>
    <property type="match status" value="1"/>
</dbReference>
<dbReference type="AlphaFoldDB" id="A0A545TZG6"/>
<dbReference type="EMBL" id="VHSG01000007">
    <property type="protein sequence ID" value="TQV82583.1"/>
    <property type="molecule type" value="Genomic_DNA"/>
</dbReference>
<feature type="domain" description="VOC" evidence="2">
    <location>
        <begin position="35"/>
        <end position="161"/>
    </location>
</feature>
<dbReference type="InterPro" id="IPR029068">
    <property type="entry name" value="Glyas_Bleomycin-R_OHBP_Dase"/>
</dbReference>
<evidence type="ECO:0000313" key="4">
    <source>
        <dbReference type="Proteomes" id="UP000319732"/>
    </source>
</evidence>
<dbReference type="OrthoDB" id="192739at2"/>
<protein>
    <submittedName>
        <fullName evidence="3">VOC family protein</fullName>
    </submittedName>
</protein>
<dbReference type="RefSeq" id="WP_142903599.1">
    <property type="nucleotide sequence ID" value="NZ_ML660090.1"/>
</dbReference>
<proteinExistence type="predicted"/>